<sequence>MDGPAAAGDPGTIDRDLPSAGCAGIHGHRFRIGYLRDEAEAGDMAVRCGDHSTDRSCRAGHQLVTGFQAGNRAIVGFGNCGDDNRRGVLDENPAVQTLPRQPADPGVCAADADHWLVARGAQQIKAGQPHEHERIRVLDPG</sequence>
<proteinExistence type="predicted"/>
<reference evidence="1" key="1">
    <citation type="submission" date="2019-08" db="EMBL/GenBank/DDBJ databases">
        <authorList>
            <person name="Kucharzyk K."/>
            <person name="Murdoch R.W."/>
            <person name="Higgins S."/>
            <person name="Loffler F."/>
        </authorList>
    </citation>
    <scope>NUCLEOTIDE SEQUENCE</scope>
</reference>
<comment type="caution">
    <text evidence="1">The sequence shown here is derived from an EMBL/GenBank/DDBJ whole genome shotgun (WGS) entry which is preliminary data.</text>
</comment>
<evidence type="ECO:0000313" key="1">
    <source>
        <dbReference type="EMBL" id="MPN26823.1"/>
    </source>
</evidence>
<protein>
    <submittedName>
        <fullName evidence="1">Uncharacterized protein</fullName>
    </submittedName>
</protein>
<gene>
    <name evidence="1" type="ORF">SDC9_174248</name>
</gene>
<organism evidence="1">
    <name type="scientific">bioreactor metagenome</name>
    <dbReference type="NCBI Taxonomy" id="1076179"/>
    <lineage>
        <taxon>unclassified sequences</taxon>
        <taxon>metagenomes</taxon>
        <taxon>ecological metagenomes</taxon>
    </lineage>
</organism>
<dbReference type="EMBL" id="VSSQ01076485">
    <property type="protein sequence ID" value="MPN26823.1"/>
    <property type="molecule type" value="Genomic_DNA"/>
</dbReference>
<dbReference type="AlphaFoldDB" id="A0A645GT70"/>
<name>A0A645GT70_9ZZZZ</name>
<accession>A0A645GT70</accession>